<dbReference type="AlphaFoldDB" id="A0AAV7SZC3"/>
<dbReference type="Proteomes" id="UP001066276">
    <property type="component" value="Chromosome 4_1"/>
</dbReference>
<proteinExistence type="predicted"/>
<dbReference type="EMBL" id="JANPWB010000007">
    <property type="protein sequence ID" value="KAJ1169484.1"/>
    <property type="molecule type" value="Genomic_DNA"/>
</dbReference>
<sequence length="67" mass="7669">MCGRLVRRCGRKVYALVIAFSCARRRTALFSEFSFPVTVFCFSARLHSLSCERSNGRVPLKTRPLNE</sequence>
<gene>
    <name evidence="1" type="ORF">NDU88_001377</name>
</gene>
<evidence type="ECO:0008006" key="3">
    <source>
        <dbReference type="Google" id="ProtNLM"/>
    </source>
</evidence>
<keyword evidence="2" id="KW-1185">Reference proteome</keyword>
<comment type="caution">
    <text evidence="1">The sequence shown here is derived from an EMBL/GenBank/DDBJ whole genome shotgun (WGS) entry which is preliminary data.</text>
</comment>
<organism evidence="1 2">
    <name type="scientific">Pleurodeles waltl</name>
    <name type="common">Iberian ribbed newt</name>
    <dbReference type="NCBI Taxonomy" id="8319"/>
    <lineage>
        <taxon>Eukaryota</taxon>
        <taxon>Metazoa</taxon>
        <taxon>Chordata</taxon>
        <taxon>Craniata</taxon>
        <taxon>Vertebrata</taxon>
        <taxon>Euteleostomi</taxon>
        <taxon>Amphibia</taxon>
        <taxon>Batrachia</taxon>
        <taxon>Caudata</taxon>
        <taxon>Salamandroidea</taxon>
        <taxon>Salamandridae</taxon>
        <taxon>Pleurodelinae</taxon>
        <taxon>Pleurodeles</taxon>
    </lineage>
</organism>
<name>A0AAV7SZC3_PLEWA</name>
<protein>
    <recommendedName>
        <fullName evidence="3">Secreted protein</fullName>
    </recommendedName>
</protein>
<reference evidence="1" key="1">
    <citation type="journal article" date="2022" name="bioRxiv">
        <title>Sequencing and chromosome-scale assembly of the giantPleurodeles waltlgenome.</title>
        <authorList>
            <person name="Brown T."/>
            <person name="Elewa A."/>
            <person name="Iarovenko S."/>
            <person name="Subramanian E."/>
            <person name="Araus A.J."/>
            <person name="Petzold A."/>
            <person name="Susuki M."/>
            <person name="Suzuki K.-i.T."/>
            <person name="Hayashi T."/>
            <person name="Toyoda A."/>
            <person name="Oliveira C."/>
            <person name="Osipova E."/>
            <person name="Leigh N.D."/>
            <person name="Simon A."/>
            <person name="Yun M.H."/>
        </authorList>
    </citation>
    <scope>NUCLEOTIDE SEQUENCE</scope>
    <source>
        <strain evidence="1">20211129_DDA</strain>
        <tissue evidence="1">Liver</tissue>
    </source>
</reference>
<accession>A0AAV7SZC3</accession>
<evidence type="ECO:0000313" key="2">
    <source>
        <dbReference type="Proteomes" id="UP001066276"/>
    </source>
</evidence>
<evidence type="ECO:0000313" key="1">
    <source>
        <dbReference type="EMBL" id="KAJ1169484.1"/>
    </source>
</evidence>